<dbReference type="Proteomes" id="UP000276133">
    <property type="component" value="Unassembled WGS sequence"/>
</dbReference>
<keyword evidence="2" id="KW-0732">Signal</keyword>
<evidence type="ECO:0000256" key="2">
    <source>
        <dbReference type="SAM" id="SignalP"/>
    </source>
</evidence>
<feature type="chain" id="PRO_5018168230" evidence="2">
    <location>
        <begin position="18"/>
        <end position="215"/>
    </location>
</feature>
<evidence type="ECO:0000313" key="5">
    <source>
        <dbReference type="Proteomes" id="UP000276133"/>
    </source>
</evidence>
<dbReference type="PANTHER" id="PTHR22600">
    <property type="entry name" value="BETA-HEXOSAMINIDASE"/>
    <property type="match status" value="1"/>
</dbReference>
<dbReference type="EMBL" id="REGN01005170">
    <property type="protein sequence ID" value="RNA14481.1"/>
    <property type="molecule type" value="Genomic_DNA"/>
</dbReference>
<dbReference type="GO" id="GO:0005764">
    <property type="term" value="C:lysosome"/>
    <property type="evidence" value="ECO:0007669"/>
    <property type="project" value="TreeGrafter"/>
</dbReference>
<dbReference type="AlphaFoldDB" id="A0A3M7QTT3"/>
<dbReference type="OrthoDB" id="10049635at2759"/>
<feature type="domain" description="Beta-hexosaminidase eukaryotic type N-terminal" evidence="3">
    <location>
        <begin position="39"/>
        <end position="167"/>
    </location>
</feature>
<keyword evidence="5" id="KW-1185">Reference proteome</keyword>
<dbReference type="GO" id="GO:0030203">
    <property type="term" value="P:glycosaminoglycan metabolic process"/>
    <property type="evidence" value="ECO:0007669"/>
    <property type="project" value="TreeGrafter"/>
</dbReference>
<dbReference type="Gene3D" id="3.30.379.10">
    <property type="entry name" value="Chitobiase/beta-hexosaminidase domain 2-like"/>
    <property type="match status" value="1"/>
</dbReference>
<dbReference type="GO" id="GO:0004563">
    <property type="term" value="F:beta-N-acetylhexosaminidase activity"/>
    <property type="evidence" value="ECO:0007669"/>
    <property type="project" value="InterPro"/>
</dbReference>
<keyword evidence="1" id="KW-0378">Hydrolase</keyword>
<gene>
    <name evidence="4" type="ORF">BpHYR1_013312</name>
</gene>
<organism evidence="4 5">
    <name type="scientific">Brachionus plicatilis</name>
    <name type="common">Marine rotifer</name>
    <name type="synonym">Brachionus muelleri</name>
    <dbReference type="NCBI Taxonomy" id="10195"/>
    <lineage>
        <taxon>Eukaryota</taxon>
        <taxon>Metazoa</taxon>
        <taxon>Spiralia</taxon>
        <taxon>Gnathifera</taxon>
        <taxon>Rotifera</taxon>
        <taxon>Eurotatoria</taxon>
        <taxon>Monogononta</taxon>
        <taxon>Pseudotrocha</taxon>
        <taxon>Ploima</taxon>
        <taxon>Brachionidae</taxon>
        <taxon>Brachionus</taxon>
    </lineage>
</organism>
<evidence type="ECO:0000256" key="1">
    <source>
        <dbReference type="ARBA" id="ARBA00022801"/>
    </source>
</evidence>
<dbReference type="GO" id="GO:0005975">
    <property type="term" value="P:carbohydrate metabolic process"/>
    <property type="evidence" value="ECO:0007669"/>
    <property type="project" value="InterPro"/>
</dbReference>
<proteinExistence type="predicted"/>
<protein>
    <submittedName>
        <fullName evidence="4">Beta-hexosaminidase subunit beta-like</fullName>
    </submittedName>
</protein>
<name>A0A3M7QTT3_BRAPC</name>
<evidence type="ECO:0000313" key="4">
    <source>
        <dbReference type="EMBL" id="RNA14481.1"/>
    </source>
</evidence>
<dbReference type="InterPro" id="IPR025705">
    <property type="entry name" value="Beta_hexosaminidase_sua/sub"/>
</dbReference>
<accession>A0A3M7QTT3</accession>
<evidence type="ECO:0000259" key="3">
    <source>
        <dbReference type="Pfam" id="PF14845"/>
    </source>
</evidence>
<dbReference type="GO" id="GO:0006689">
    <property type="term" value="P:ganglioside catabolic process"/>
    <property type="evidence" value="ECO:0007669"/>
    <property type="project" value="TreeGrafter"/>
</dbReference>
<comment type="caution">
    <text evidence="4">The sequence shown here is derived from an EMBL/GenBank/DDBJ whole genome shotgun (WGS) entry which is preliminary data.</text>
</comment>
<reference evidence="4 5" key="1">
    <citation type="journal article" date="2018" name="Sci. Rep.">
        <title>Genomic signatures of local adaptation to the degree of environmental predictability in rotifers.</title>
        <authorList>
            <person name="Franch-Gras L."/>
            <person name="Hahn C."/>
            <person name="Garcia-Roger E.M."/>
            <person name="Carmona M.J."/>
            <person name="Serra M."/>
            <person name="Gomez A."/>
        </authorList>
    </citation>
    <scope>NUCLEOTIDE SEQUENCE [LARGE SCALE GENOMIC DNA]</scope>
    <source>
        <strain evidence="4">HYR1</strain>
    </source>
</reference>
<dbReference type="SUPFAM" id="SSF55545">
    <property type="entry name" value="beta-N-acetylhexosaminidase-like domain"/>
    <property type="match status" value="1"/>
</dbReference>
<dbReference type="PANTHER" id="PTHR22600:SF21">
    <property type="entry name" value="BETA-HEXOSAMINIDASE A"/>
    <property type="match status" value="1"/>
</dbReference>
<dbReference type="Pfam" id="PF14845">
    <property type="entry name" value="Glycohydro_20b2"/>
    <property type="match status" value="1"/>
</dbReference>
<sequence length="215" mass="24440">MHLINLFVLLYLAQTDCKLYPIAVRLPLNGTPPDLGGSLWPRPNFQRFGPERFFIDKNFKIELDSGLNVCEKDLLEKLWVHYQSVLYPPKLKFQAPASSDLVLKSISFKLITNSPEFILSSCAEKYYPFIQDTETESYKLNAGRIGVQVVAKSVWGLIRGLETFSQLVYTPLNTNKAQSGSLVITEQLVTYFETRNPDQKNTTKTGHIIFEVGNM</sequence>
<dbReference type="InterPro" id="IPR029019">
    <property type="entry name" value="HEX_eukaryotic_N"/>
</dbReference>
<feature type="signal peptide" evidence="2">
    <location>
        <begin position="1"/>
        <end position="17"/>
    </location>
</feature>
<dbReference type="InterPro" id="IPR029018">
    <property type="entry name" value="Hex-like_dom2"/>
</dbReference>
<dbReference type="GO" id="GO:0016020">
    <property type="term" value="C:membrane"/>
    <property type="evidence" value="ECO:0007669"/>
    <property type="project" value="TreeGrafter"/>
</dbReference>